<dbReference type="Gene3D" id="1.10.3210.30">
    <property type="match status" value="1"/>
</dbReference>
<evidence type="ECO:0000313" key="13">
    <source>
        <dbReference type="Proteomes" id="UP001527866"/>
    </source>
</evidence>
<keyword evidence="4" id="KW-0479">Metal-binding</keyword>
<dbReference type="NCBIfam" id="TIGR01596">
    <property type="entry name" value="cas3_HD"/>
    <property type="match status" value="1"/>
</dbReference>
<dbReference type="NCBIfam" id="TIGR01587">
    <property type="entry name" value="cas3_core"/>
    <property type="match status" value="1"/>
</dbReference>
<dbReference type="Gene3D" id="3.40.50.300">
    <property type="entry name" value="P-loop containing nucleotide triphosphate hydrolases"/>
    <property type="match status" value="2"/>
</dbReference>
<evidence type="ECO:0000256" key="3">
    <source>
        <dbReference type="ARBA" id="ARBA00022722"/>
    </source>
</evidence>
<dbReference type="Pfam" id="PF22590">
    <property type="entry name" value="Cas3-like_C_2"/>
    <property type="match status" value="1"/>
</dbReference>
<dbReference type="PANTHER" id="PTHR47963:SF9">
    <property type="entry name" value="CRISPR-ASSOCIATED ENDONUCLEASE_HELICASE CAS3"/>
    <property type="match status" value="1"/>
</dbReference>
<dbReference type="EMBL" id="JAQFWQ010000001">
    <property type="protein sequence ID" value="MDA2809039.1"/>
    <property type="molecule type" value="Genomic_DNA"/>
</dbReference>
<evidence type="ECO:0000256" key="8">
    <source>
        <dbReference type="ARBA" id="ARBA00022840"/>
    </source>
</evidence>
<dbReference type="RefSeq" id="WP_270682948.1">
    <property type="nucleotide sequence ID" value="NZ_JAQFWQ010000001.1"/>
</dbReference>
<evidence type="ECO:0000256" key="4">
    <source>
        <dbReference type="ARBA" id="ARBA00022723"/>
    </source>
</evidence>
<keyword evidence="7" id="KW-0347">Helicase</keyword>
<keyword evidence="6" id="KW-0378">Hydrolase</keyword>
<dbReference type="InterPro" id="IPR027417">
    <property type="entry name" value="P-loop_NTPase"/>
</dbReference>
<dbReference type="InterPro" id="IPR014001">
    <property type="entry name" value="Helicase_ATP-bd"/>
</dbReference>
<keyword evidence="5" id="KW-0547">Nucleotide-binding</keyword>
<dbReference type="InterPro" id="IPR054712">
    <property type="entry name" value="Cas3-like_dom"/>
</dbReference>
<dbReference type="InterPro" id="IPR006483">
    <property type="entry name" value="CRISPR-assoc_Cas3_HD"/>
</dbReference>
<organism evidence="12 13">
    <name type="scientific">Nocardiopsis endophytica</name>
    <dbReference type="NCBI Taxonomy" id="3018445"/>
    <lineage>
        <taxon>Bacteria</taxon>
        <taxon>Bacillati</taxon>
        <taxon>Actinomycetota</taxon>
        <taxon>Actinomycetes</taxon>
        <taxon>Streptosporangiales</taxon>
        <taxon>Nocardiopsidaceae</taxon>
        <taxon>Nocardiopsis</taxon>
    </lineage>
</organism>
<reference evidence="12 13" key="1">
    <citation type="submission" date="2023-01" db="EMBL/GenBank/DDBJ databases">
        <title>Draft genome sequence of Nocardiopsis sp. RSe5-2 isolated from halophytes.</title>
        <authorList>
            <person name="Duangmal K."/>
            <person name="Chantavorakit T."/>
        </authorList>
    </citation>
    <scope>NUCLEOTIDE SEQUENCE [LARGE SCALE GENOMIC DNA]</scope>
    <source>
        <strain evidence="12 13">RSe5-2</strain>
    </source>
</reference>
<evidence type="ECO:0000256" key="2">
    <source>
        <dbReference type="ARBA" id="ARBA00009046"/>
    </source>
</evidence>
<dbReference type="CDD" id="cd17930">
    <property type="entry name" value="DEXHc_cas3"/>
    <property type="match status" value="1"/>
</dbReference>
<proteinExistence type="inferred from homology"/>
<gene>
    <name evidence="12" type="primary">cas3</name>
    <name evidence="12" type="ORF">O4J56_00145</name>
</gene>
<dbReference type="InterPro" id="IPR011545">
    <property type="entry name" value="DEAD/DEAH_box_helicase_dom"/>
</dbReference>
<keyword evidence="9" id="KW-0051">Antiviral defense</keyword>
<evidence type="ECO:0000256" key="5">
    <source>
        <dbReference type="ARBA" id="ARBA00022741"/>
    </source>
</evidence>
<evidence type="ECO:0000256" key="7">
    <source>
        <dbReference type="ARBA" id="ARBA00022806"/>
    </source>
</evidence>
<evidence type="ECO:0000256" key="9">
    <source>
        <dbReference type="ARBA" id="ARBA00023118"/>
    </source>
</evidence>
<keyword evidence="8" id="KW-0067">ATP-binding</keyword>
<sequence length="731" mass="79921">MEIWGHSANDVGERHTLADHLRGTEKRARRYGARFHAGELAGYLGRVHDVGKGSCAWQNGLLRAEASGGRVGIPHKHAGSHLAFKAGLGPLANVVFGHHGGLQCRPELKTALREARTDHKASVDEAIDRVSQVVPEILEGPGLPSWVQDAFTSAPLVTDVLVRMVFSTVVDADRLDTAEHMDAIARPDHPVAAGDLVERYEQARLARLEGRAPSPVDADRAWVYEQAVAAAEGPQGIYRMPAPTGSAKTYAAGAFGLHHARRHGLGRVIVAVPFTTITEQNAKEYRDLLEAPGQEPVVLEHHSGIDLDSDGGPGNRWAKLASENWDAPFVVTTTVRLFESLFSHKPEAMRRLHRLAGSVLVLDEVQSLPDRLLVPILSMLRTLTEHFGVTVLLASATQPAFFDLSPFQDVPASDVIEDPAPLYRRLARVTYSWWTDPAPTREELAEHAAASPSVLVVCNTTSQAQELHEGISRHRHADGPVLHLSTRMVARHRQDVLAQITELNNAGAPAAVVSTQLVEAGVDLDFPEVFRAFAPAESLQQAAGRCNRSGRLEQGRVVVFDLIGDDGKASSGGEFIYGAALEATREHFGPGKAWPDSPDVMDAYYKDRFKYTNVENDGQKIQDARRDADFPEADRLFTMIKEVSIPVVAVPTRYAEDAERVREMLGLLRQGVPPGGLLRELRPFTATLPRGLAERKAAGLLAPVVGDLYEWLGDYDDERGIVIADTKEYVF</sequence>
<comment type="similarity">
    <text evidence="1">In the N-terminal section; belongs to the CRISPR-associated nuclease Cas3-HD family.</text>
</comment>
<comment type="caution">
    <text evidence="12">The sequence shown here is derived from an EMBL/GenBank/DDBJ whole genome shotgun (WGS) entry which is preliminary data.</text>
</comment>
<dbReference type="InterPro" id="IPR050547">
    <property type="entry name" value="DEAD_box_RNA_helicases"/>
</dbReference>
<keyword evidence="3" id="KW-0540">Nuclease</keyword>
<evidence type="ECO:0000259" key="10">
    <source>
        <dbReference type="PROSITE" id="PS51192"/>
    </source>
</evidence>
<dbReference type="Proteomes" id="UP001527866">
    <property type="component" value="Unassembled WGS sequence"/>
</dbReference>
<protein>
    <submittedName>
        <fullName evidence="12">CRISPR-associated helicase Cas3</fullName>
    </submittedName>
</protein>
<dbReference type="CDD" id="cd09641">
    <property type="entry name" value="Cas3''_I"/>
    <property type="match status" value="1"/>
</dbReference>
<dbReference type="PROSITE" id="PS51192">
    <property type="entry name" value="HELICASE_ATP_BIND_1"/>
    <property type="match status" value="1"/>
</dbReference>
<evidence type="ECO:0000259" key="11">
    <source>
        <dbReference type="PROSITE" id="PS51643"/>
    </source>
</evidence>
<feature type="domain" description="Helicase ATP-binding" evidence="10">
    <location>
        <begin position="242"/>
        <end position="416"/>
    </location>
</feature>
<dbReference type="InterPro" id="IPR006474">
    <property type="entry name" value="Helicase_Cas3_CRISPR-ass_core"/>
</dbReference>
<dbReference type="Pfam" id="PF00270">
    <property type="entry name" value="DEAD"/>
    <property type="match status" value="1"/>
</dbReference>
<feature type="domain" description="HD Cas3-type" evidence="11">
    <location>
        <begin position="10"/>
        <end position="175"/>
    </location>
</feature>
<dbReference type="PROSITE" id="PS51643">
    <property type="entry name" value="HD_CAS3"/>
    <property type="match status" value="1"/>
</dbReference>
<name>A0ABT4TWF5_9ACTN</name>
<accession>A0ABT4TWF5</accession>
<dbReference type="SUPFAM" id="SSF52540">
    <property type="entry name" value="P-loop containing nucleoside triphosphate hydrolases"/>
    <property type="match status" value="1"/>
</dbReference>
<evidence type="ECO:0000313" key="12">
    <source>
        <dbReference type="EMBL" id="MDA2809039.1"/>
    </source>
</evidence>
<keyword evidence="13" id="KW-1185">Reference proteome</keyword>
<evidence type="ECO:0000256" key="6">
    <source>
        <dbReference type="ARBA" id="ARBA00022801"/>
    </source>
</evidence>
<dbReference type="PANTHER" id="PTHR47963">
    <property type="entry name" value="DEAD-BOX ATP-DEPENDENT RNA HELICASE 47, MITOCHONDRIAL"/>
    <property type="match status" value="1"/>
</dbReference>
<dbReference type="InterPro" id="IPR038257">
    <property type="entry name" value="CRISPR-assoc_Cas3_HD_sf"/>
</dbReference>
<evidence type="ECO:0000256" key="1">
    <source>
        <dbReference type="ARBA" id="ARBA00006847"/>
    </source>
</evidence>
<comment type="similarity">
    <text evidence="2">In the central section; belongs to the CRISPR-associated helicase Cas3 family.</text>
</comment>